<dbReference type="Proteomes" id="UP000007967">
    <property type="component" value="Chromosome"/>
</dbReference>
<dbReference type="OrthoDB" id="3826425at2"/>
<reference evidence="1 2" key="2">
    <citation type="journal article" date="2010" name="Stand. Genomic Sci.">
        <title>Complete genome sequence of Kribbella flavida type strain (IFO 14399).</title>
        <authorList>
            <person name="Pukall R."/>
            <person name="Lapidus A."/>
            <person name="Glavina Del Rio T."/>
            <person name="Copeland A."/>
            <person name="Tice H."/>
            <person name="Cheng J.-F."/>
            <person name="Lucas S."/>
            <person name="Chen F."/>
            <person name="Nolan M."/>
            <person name="LaButti K."/>
            <person name="Pati A."/>
            <person name="Ivanova N."/>
            <person name="Mavrommatis K."/>
            <person name="Mikhailova N."/>
            <person name="Pitluck S."/>
            <person name="Bruce D."/>
            <person name="Goodwin L."/>
            <person name="Land M."/>
            <person name="Hauser L."/>
            <person name="Chang Y.-J."/>
            <person name="Jeffries C.D."/>
            <person name="Chen A."/>
            <person name="Palaniappan K."/>
            <person name="Chain P."/>
            <person name="Rohde M."/>
            <person name="Goeker M."/>
            <person name="Bristow J."/>
            <person name="Eisen J.A."/>
            <person name="Markowitz V."/>
            <person name="Hugenholtz P."/>
            <person name="Kyrpides N.C."/>
            <person name="Klenk H.-P."/>
            <person name="Brettin T."/>
        </authorList>
    </citation>
    <scope>NUCLEOTIDE SEQUENCE [LARGE SCALE GENOMIC DNA]</scope>
    <source>
        <strain evidence="2">DSM 17836 / JCM 10339 / NBRC 14399</strain>
    </source>
</reference>
<sequence length="152" mass="15665">MAKLLSWVGVVAVLVAVFGVVIQLDVRYQRGVGRDFLAQGVPAVATQVELEVDAGRDTSVDAVDVVFRTADGQEVRTELIGQLGDPEGAAEGPSVPAAGTRYAVPLRVLYRRAAPAEAIAVIDAEDKANPGPVIPVAWAMVAGGAMAAVGAF</sequence>
<dbReference type="STRING" id="479435.Kfla_1078"/>
<evidence type="ECO:0000313" key="1">
    <source>
        <dbReference type="EMBL" id="ADB30182.1"/>
    </source>
</evidence>
<evidence type="ECO:0000313" key="2">
    <source>
        <dbReference type="Proteomes" id="UP000007967"/>
    </source>
</evidence>
<name>D2Q1J4_KRIFD</name>
<protein>
    <recommendedName>
        <fullName evidence="3">DUF3592 domain-containing protein</fullName>
    </recommendedName>
</protein>
<dbReference type="AlphaFoldDB" id="D2Q1J4"/>
<accession>D2Q1J4</accession>
<dbReference type="HOGENOM" id="CLU_1719948_0_0_11"/>
<dbReference type="EMBL" id="CP001736">
    <property type="protein sequence ID" value="ADB30182.1"/>
    <property type="molecule type" value="Genomic_DNA"/>
</dbReference>
<reference evidence="2" key="1">
    <citation type="submission" date="2009-09" db="EMBL/GenBank/DDBJ databases">
        <title>The complete genome of Kribbella flavida DSM 17836.</title>
        <authorList>
            <consortium name="US DOE Joint Genome Institute (JGI-PGF)"/>
            <person name="Lucas S."/>
            <person name="Copeland A."/>
            <person name="Lapidus A."/>
            <person name="Glavina del Rio T."/>
            <person name="Dalin E."/>
            <person name="Tice H."/>
            <person name="Bruce D."/>
            <person name="Goodwin L."/>
            <person name="Pitluck S."/>
            <person name="Kyrpides N."/>
            <person name="Mavromatis K."/>
            <person name="Ivanova N."/>
            <person name="Saunders E."/>
            <person name="Brettin T."/>
            <person name="Detter J.C."/>
            <person name="Han C."/>
            <person name="Larimer F."/>
            <person name="Land M."/>
            <person name="Hauser L."/>
            <person name="Markowitz V."/>
            <person name="Cheng J.-F."/>
            <person name="Hugenholtz P."/>
            <person name="Woyke T."/>
            <person name="Wu D."/>
            <person name="Pukall R."/>
            <person name="Klenk H.-P."/>
            <person name="Eisen J.A."/>
        </authorList>
    </citation>
    <scope>NUCLEOTIDE SEQUENCE [LARGE SCALE GENOMIC DNA]</scope>
    <source>
        <strain evidence="2">DSM 17836 / JCM 10339 / NBRC 14399</strain>
    </source>
</reference>
<dbReference type="RefSeq" id="WP_012918738.1">
    <property type="nucleotide sequence ID" value="NC_013729.1"/>
</dbReference>
<organism evidence="1 2">
    <name type="scientific">Kribbella flavida (strain DSM 17836 / JCM 10339 / NBRC 14399)</name>
    <dbReference type="NCBI Taxonomy" id="479435"/>
    <lineage>
        <taxon>Bacteria</taxon>
        <taxon>Bacillati</taxon>
        <taxon>Actinomycetota</taxon>
        <taxon>Actinomycetes</taxon>
        <taxon>Propionibacteriales</taxon>
        <taxon>Kribbellaceae</taxon>
        <taxon>Kribbella</taxon>
    </lineage>
</organism>
<dbReference type="KEGG" id="kfl:Kfla_1078"/>
<keyword evidence="2" id="KW-1185">Reference proteome</keyword>
<evidence type="ECO:0008006" key="3">
    <source>
        <dbReference type="Google" id="ProtNLM"/>
    </source>
</evidence>
<gene>
    <name evidence="1" type="ordered locus">Kfla_1078</name>
</gene>
<proteinExistence type="predicted"/>